<dbReference type="EMBL" id="MFLV01000020">
    <property type="protein sequence ID" value="OGG71481.1"/>
    <property type="molecule type" value="Genomic_DNA"/>
</dbReference>
<dbReference type="GO" id="GO:0005509">
    <property type="term" value="F:calcium ion binding"/>
    <property type="evidence" value="ECO:0007669"/>
    <property type="project" value="InterPro"/>
</dbReference>
<sequence length="506" mass="54067">MKPKSCALHTKNRTRGIATLELLIAMAIGVVFISGATIISFGAQTAGLDTALTNTGLYKMVSQVEDAIASTTADWSAVATPWRSDSFYSETNTLSDISPCIKHVASGNSWQSENYRGQGIGLRTLVANVAEAVALGGDCDPIPPGEWDDPASLVTTNISGQSDATDIDANGDFVYLVTNPNASNKKDFFIFEFDSVAVMLTQRGELDIDIDGAEGLLAVDVAGNYAYAASASTTAQFMVIDVSNPVNPILTAKWQLAGVDPFGSFPQGISVYYRNGRVYIGTRETAGPELHVFDVSDPNPANWAEIGGGLELTTSVYDIFVHGDYAYLATSDNQSELCIVNVSDLTDPLLFRDCEDVPGATNMKFNTSSDQNGGGIYVLGDRVYLGLSRGQFDAAPPHDFYVLNIADQANVTLFDSANLGISGNTDNEGIVVRGNIAFIALDNPTNGLQVWNVLDPFDIKLQSTCSALNFAENTTGIDMDSNFVFLSNGSNAEIRVIYDQSTTCPL</sequence>
<dbReference type="InterPro" id="IPR013211">
    <property type="entry name" value="LVIVD"/>
</dbReference>
<dbReference type="Proteomes" id="UP000179115">
    <property type="component" value="Unassembled WGS sequence"/>
</dbReference>
<dbReference type="AlphaFoldDB" id="A0A1F6ECU7"/>
<proteinExistence type="predicted"/>
<feature type="transmembrane region" description="Helical" evidence="1">
    <location>
        <begin position="20"/>
        <end position="43"/>
    </location>
</feature>
<dbReference type="PROSITE" id="PS50268">
    <property type="entry name" value="CADHERIN_2"/>
    <property type="match status" value="1"/>
</dbReference>
<accession>A0A1F6ECU7</accession>
<evidence type="ECO:0000313" key="3">
    <source>
        <dbReference type="EMBL" id="OGG71481.1"/>
    </source>
</evidence>
<keyword evidence="1" id="KW-0472">Membrane</keyword>
<evidence type="ECO:0000313" key="4">
    <source>
        <dbReference type="Proteomes" id="UP000179115"/>
    </source>
</evidence>
<dbReference type="STRING" id="1798508.A3A35_03095"/>
<keyword evidence="1" id="KW-1133">Transmembrane helix</keyword>
<keyword evidence="1" id="KW-0812">Transmembrane</keyword>
<gene>
    <name evidence="3" type="ORF">A3A35_03095</name>
</gene>
<dbReference type="SUPFAM" id="SSF75011">
    <property type="entry name" value="3-carboxy-cis,cis-mucoante lactonizing enzyme"/>
    <property type="match status" value="1"/>
</dbReference>
<reference evidence="3 4" key="1">
    <citation type="journal article" date="2016" name="Nat. Commun.">
        <title>Thousands of microbial genomes shed light on interconnected biogeochemical processes in an aquifer system.</title>
        <authorList>
            <person name="Anantharaman K."/>
            <person name="Brown C.T."/>
            <person name="Hug L.A."/>
            <person name="Sharon I."/>
            <person name="Castelle C.J."/>
            <person name="Probst A.J."/>
            <person name="Thomas B.C."/>
            <person name="Singh A."/>
            <person name="Wilkins M.J."/>
            <person name="Karaoz U."/>
            <person name="Brodie E.L."/>
            <person name="Williams K.H."/>
            <person name="Hubbard S.S."/>
            <person name="Banfield J.F."/>
        </authorList>
    </citation>
    <scope>NUCLEOTIDE SEQUENCE [LARGE SCALE GENOMIC DNA]</scope>
</reference>
<dbReference type="GO" id="GO:0007156">
    <property type="term" value="P:homophilic cell adhesion via plasma membrane adhesion molecules"/>
    <property type="evidence" value="ECO:0007669"/>
    <property type="project" value="InterPro"/>
</dbReference>
<protein>
    <recommendedName>
        <fullName evidence="2">Cadherin domain-containing protein</fullName>
    </recommendedName>
</protein>
<organism evidence="3 4">
    <name type="scientific">Candidatus Kaiserbacteria bacterium RIFCSPLOWO2_01_FULL_51_21</name>
    <dbReference type="NCBI Taxonomy" id="1798508"/>
    <lineage>
        <taxon>Bacteria</taxon>
        <taxon>Candidatus Kaiseribacteriota</taxon>
    </lineage>
</organism>
<comment type="caution">
    <text evidence="3">The sequence shown here is derived from an EMBL/GenBank/DDBJ whole genome shotgun (WGS) entry which is preliminary data.</text>
</comment>
<name>A0A1F6ECU7_9BACT</name>
<dbReference type="Pfam" id="PF08309">
    <property type="entry name" value="LVIVD"/>
    <property type="match status" value="2"/>
</dbReference>
<dbReference type="InterPro" id="IPR002126">
    <property type="entry name" value="Cadherin-like_dom"/>
</dbReference>
<feature type="domain" description="Cadherin" evidence="2">
    <location>
        <begin position="164"/>
        <end position="250"/>
    </location>
</feature>
<evidence type="ECO:0000256" key="1">
    <source>
        <dbReference type="SAM" id="Phobius"/>
    </source>
</evidence>
<evidence type="ECO:0000259" key="2">
    <source>
        <dbReference type="PROSITE" id="PS50268"/>
    </source>
</evidence>
<dbReference type="GO" id="GO:0016020">
    <property type="term" value="C:membrane"/>
    <property type="evidence" value="ECO:0007669"/>
    <property type="project" value="InterPro"/>
</dbReference>